<gene>
    <name evidence="1" type="ORF">H0H81_004645</name>
</gene>
<dbReference type="Gene3D" id="1.10.3290.10">
    <property type="entry name" value="Fido-like domain"/>
    <property type="match status" value="1"/>
</dbReference>
<evidence type="ECO:0000313" key="2">
    <source>
        <dbReference type="Proteomes" id="UP000717328"/>
    </source>
</evidence>
<dbReference type="AlphaFoldDB" id="A0A9P7GNJ2"/>
<proteinExistence type="predicted"/>
<feature type="non-terminal residue" evidence="1">
    <location>
        <position position="1"/>
    </location>
</feature>
<evidence type="ECO:0000313" key="1">
    <source>
        <dbReference type="EMBL" id="KAG5652535.1"/>
    </source>
</evidence>
<reference evidence="1" key="2">
    <citation type="submission" date="2021-10" db="EMBL/GenBank/DDBJ databases">
        <title>Phylogenomics reveals ancestral predisposition of the termite-cultivated fungus Termitomyces towards a domesticated lifestyle.</title>
        <authorList>
            <person name="Auxier B."/>
            <person name="Grum-Grzhimaylo A."/>
            <person name="Cardenas M.E."/>
            <person name="Lodge J.D."/>
            <person name="Laessoe T."/>
            <person name="Pedersen O."/>
            <person name="Smith M.E."/>
            <person name="Kuyper T.W."/>
            <person name="Franco-Molano E.A."/>
            <person name="Baroni T.J."/>
            <person name="Aanen D.K."/>
        </authorList>
    </citation>
    <scope>NUCLEOTIDE SEQUENCE</scope>
    <source>
        <strain evidence="1">D49</strain>
    </source>
</reference>
<protein>
    <submittedName>
        <fullName evidence="1">Uncharacterized protein</fullName>
    </submittedName>
</protein>
<organism evidence="1 2">
    <name type="scientific">Sphagnurus paluster</name>
    <dbReference type="NCBI Taxonomy" id="117069"/>
    <lineage>
        <taxon>Eukaryota</taxon>
        <taxon>Fungi</taxon>
        <taxon>Dikarya</taxon>
        <taxon>Basidiomycota</taxon>
        <taxon>Agaricomycotina</taxon>
        <taxon>Agaricomycetes</taxon>
        <taxon>Agaricomycetidae</taxon>
        <taxon>Agaricales</taxon>
        <taxon>Tricholomatineae</taxon>
        <taxon>Lyophyllaceae</taxon>
        <taxon>Sphagnurus</taxon>
    </lineage>
</organism>
<dbReference type="EMBL" id="JABCKI010000118">
    <property type="protein sequence ID" value="KAG5652535.1"/>
    <property type="molecule type" value="Genomic_DNA"/>
</dbReference>
<reference evidence="1" key="1">
    <citation type="submission" date="2021-02" db="EMBL/GenBank/DDBJ databases">
        <authorList>
            <person name="Nieuwenhuis M."/>
            <person name="Van De Peppel L.J.J."/>
        </authorList>
    </citation>
    <scope>NUCLEOTIDE SEQUENCE</scope>
    <source>
        <strain evidence="1">D49</strain>
    </source>
</reference>
<accession>A0A9P7GNJ2</accession>
<dbReference type="InterPro" id="IPR036597">
    <property type="entry name" value="Fido-like_dom_sf"/>
</dbReference>
<keyword evidence="2" id="KW-1185">Reference proteome</keyword>
<name>A0A9P7GNJ2_9AGAR</name>
<comment type="caution">
    <text evidence="1">The sequence shown here is derived from an EMBL/GenBank/DDBJ whole genome shotgun (WGS) entry which is preliminary data.</text>
</comment>
<dbReference type="Proteomes" id="UP000717328">
    <property type="component" value="Unassembled WGS sequence"/>
</dbReference>
<dbReference type="OrthoDB" id="439046at2759"/>
<sequence>MSILRDTHQALVDVFDLSGDLTVETICALHKTLMKTSRVLHTPGGDGNRFSHIHIGETRQAARINVTAQLAAGTRDVKIQFCPYDAVNEELNVFCERFN</sequence>